<dbReference type="Gene3D" id="3.10.129.10">
    <property type="entry name" value="Hotdog Thioesterase"/>
    <property type="match status" value="1"/>
</dbReference>
<name>A0A7R8CLG0_LEPSM</name>
<reference evidence="3" key="1">
    <citation type="submission" date="2021-02" db="EMBL/GenBank/DDBJ databases">
        <authorList>
            <person name="Bekaert M."/>
        </authorList>
    </citation>
    <scope>NUCLEOTIDE SEQUENCE</scope>
    <source>
        <strain evidence="3">IoA-00</strain>
    </source>
</reference>
<evidence type="ECO:0000313" key="3">
    <source>
        <dbReference type="EMBL" id="CAF2858285.1"/>
    </source>
</evidence>
<sequence length="261" mass="29903">MGARHLGGNVKSEGACPSSGGTLKRLHLYHQSDKKSLAAHLLDDPDLRTFLAFPSLNIQLGKFVILSCSLQCGYPLQQLYNFSHFDIFWFLRWIIAKLTSYIRAPLSLKDESVVYSICYTTDIDYFFHMNNSRYLREFDFGRFDFYYRTRLLQFAEKQAGSYIVQHAASIRYRLDLGIFEQMIVTVPDQFVRAVAFCKNTAVNFNVAEYMKNHHGMVAPSKIPEDLARWMESNELSSNKLRLTGHGNSVASNLYSSSGKMD</sequence>
<comment type="similarity">
    <text evidence="1">Belongs to the THEM6 family.</text>
</comment>
<keyword evidence="4" id="KW-1185">Reference proteome</keyword>
<dbReference type="InterPro" id="IPR029069">
    <property type="entry name" value="HotDog_dom_sf"/>
</dbReference>
<dbReference type="SUPFAM" id="SSF54637">
    <property type="entry name" value="Thioesterase/thiol ester dehydrase-isomerase"/>
    <property type="match status" value="1"/>
</dbReference>
<evidence type="ECO:0000313" key="4">
    <source>
        <dbReference type="Proteomes" id="UP000675881"/>
    </source>
</evidence>
<evidence type="ECO:0000256" key="2">
    <source>
        <dbReference type="ARBA" id="ARBA00041112"/>
    </source>
</evidence>
<dbReference type="AlphaFoldDB" id="A0A7R8CLG0"/>
<dbReference type="OrthoDB" id="265761at2759"/>
<dbReference type="PANTHER" id="PTHR12475">
    <property type="match status" value="1"/>
</dbReference>
<dbReference type="InterPro" id="IPR051490">
    <property type="entry name" value="THEM6_lcsJ_thioesterase"/>
</dbReference>
<dbReference type="PANTHER" id="PTHR12475:SF4">
    <property type="entry name" value="PROTEIN THEM6"/>
    <property type="match status" value="1"/>
</dbReference>
<accession>A0A7R8CLG0</accession>
<dbReference type="Pfam" id="PF13279">
    <property type="entry name" value="4HBT_2"/>
    <property type="match status" value="1"/>
</dbReference>
<evidence type="ECO:0000256" key="1">
    <source>
        <dbReference type="ARBA" id="ARBA00038228"/>
    </source>
</evidence>
<dbReference type="EMBL" id="HG994594">
    <property type="protein sequence ID" value="CAF2858285.1"/>
    <property type="molecule type" value="Genomic_DNA"/>
</dbReference>
<gene>
    <name evidence="3" type="ORF">LSAA_5930</name>
</gene>
<proteinExistence type="inferred from homology"/>
<dbReference type="Proteomes" id="UP000675881">
    <property type="component" value="Chromosome 15"/>
</dbReference>
<organism evidence="3 4">
    <name type="scientific">Lepeophtheirus salmonis</name>
    <name type="common">Salmon louse</name>
    <name type="synonym">Caligus salmonis</name>
    <dbReference type="NCBI Taxonomy" id="72036"/>
    <lineage>
        <taxon>Eukaryota</taxon>
        <taxon>Metazoa</taxon>
        <taxon>Ecdysozoa</taxon>
        <taxon>Arthropoda</taxon>
        <taxon>Crustacea</taxon>
        <taxon>Multicrustacea</taxon>
        <taxon>Hexanauplia</taxon>
        <taxon>Copepoda</taxon>
        <taxon>Siphonostomatoida</taxon>
        <taxon>Caligidae</taxon>
        <taxon>Lepeophtheirus</taxon>
    </lineage>
</organism>
<protein>
    <recommendedName>
        <fullName evidence="2">Protein THEM6</fullName>
    </recommendedName>
</protein>